<gene>
    <name evidence="1" type="ORF">FBU59_003433</name>
</gene>
<keyword evidence="2" id="KW-1185">Reference proteome</keyword>
<proteinExistence type="predicted"/>
<comment type="caution">
    <text evidence="1">The sequence shown here is derived from an EMBL/GenBank/DDBJ whole genome shotgun (WGS) entry which is preliminary data.</text>
</comment>
<dbReference type="EMBL" id="JANBPW010002188">
    <property type="protein sequence ID" value="KAJ1941681.1"/>
    <property type="molecule type" value="Genomic_DNA"/>
</dbReference>
<protein>
    <submittedName>
        <fullName evidence="1">Uncharacterized protein</fullName>
    </submittedName>
</protein>
<sequence length="235" mass="25301">LDPTRDDDIAALFIGANDYFGVVNEIKDGKLASEAFATKLSDVIVGQLKQLKDIGFRNIIVGNIAAIQVTPLAVSSGTVEVAKETIPLTNQFIERKANAWGLTAGLKLFSVADVSTFVQLTVKQSLSSALGLITTTEPCVDLTQMGEYFSSGNVLQGLIDVLANLSEVICSNPTEHYFMDPAHPAERAQRLFGYFLYETIVALRSGSSFDLDEANLLSLIKRFGLNSVAPKPAAI</sequence>
<evidence type="ECO:0000313" key="2">
    <source>
        <dbReference type="Proteomes" id="UP001150603"/>
    </source>
</evidence>
<accession>A0ACC1J8C5</accession>
<feature type="non-terminal residue" evidence="1">
    <location>
        <position position="1"/>
    </location>
</feature>
<evidence type="ECO:0000313" key="1">
    <source>
        <dbReference type="EMBL" id="KAJ1941681.1"/>
    </source>
</evidence>
<reference evidence="1" key="1">
    <citation type="submission" date="2022-07" db="EMBL/GenBank/DDBJ databases">
        <title>Phylogenomic reconstructions and comparative analyses of Kickxellomycotina fungi.</title>
        <authorList>
            <person name="Reynolds N.K."/>
            <person name="Stajich J.E."/>
            <person name="Barry K."/>
            <person name="Grigoriev I.V."/>
            <person name="Crous P."/>
            <person name="Smith M.E."/>
        </authorList>
    </citation>
    <scope>NUCLEOTIDE SEQUENCE</scope>
    <source>
        <strain evidence="1">NRRL 5244</strain>
    </source>
</reference>
<name>A0ACC1J8C5_9FUNG</name>
<dbReference type="Proteomes" id="UP001150603">
    <property type="component" value="Unassembled WGS sequence"/>
</dbReference>
<organism evidence="1 2">
    <name type="scientific">Linderina macrospora</name>
    <dbReference type="NCBI Taxonomy" id="4868"/>
    <lineage>
        <taxon>Eukaryota</taxon>
        <taxon>Fungi</taxon>
        <taxon>Fungi incertae sedis</taxon>
        <taxon>Zoopagomycota</taxon>
        <taxon>Kickxellomycotina</taxon>
        <taxon>Kickxellomycetes</taxon>
        <taxon>Kickxellales</taxon>
        <taxon>Kickxellaceae</taxon>
        <taxon>Linderina</taxon>
    </lineage>
</organism>